<sequence>MTLRELIQSVDSEQYSDSPLYQKLCETKPEYGSNRHIQVKLVGGEITITNVHVGSMGDIITYPIDVDPDLNISKVQLLDAILHELSSNGFSDSEVSDFWDDFDNLQKAKIVR</sequence>
<evidence type="ECO:0000313" key="1">
    <source>
        <dbReference type="EMBL" id="SHL22104.1"/>
    </source>
</evidence>
<accession>A0A1M6YUU7</accession>
<gene>
    <name evidence="1" type="ORF">SAMN05216463_13327</name>
</gene>
<protein>
    <submittedName>
        <fullName evidence="1">Uncharacterized protein</fullName>
    </submittedName>
</protein>
<dbReference type="AlphaFoldDB" id="A0A1M6YUU7"/>
<name>A0A1M6YUU7_XYLRU</name>
<evidence type="ECO:0000313" key="2">
    <source>
        <dbReference type="Proteomes" id="UP000184130"/>
    </source>
</evidence>
<proteinExistence type="predicted"/>
<reference evidence="1 2" key="1">
    <citation type="submission" date="2016-11" db="EMBL/GenBank/DDBJ databases">
        <authorList>
            <person name="Jaros S."/>
            <person name="Januszkiewicz K."/>
            <person name="Wedrychowicz H."/>
        </authorList>
    </citation>
    <scope>NUCLEOTIDE SEQUENCE [LARGE SCALE GENOMIC DNA]</scope>
    <source>
        <strain evidence="1 2">KHT3</strain>
    </source>
</reference>
<dbReference type="EMBL" id="FRBD01000033">
    <property type="protein sequence ID" value="SHL22104.1"/>
    <property type="molecule type" value="Genomic_DNA"/>
</dbReference>
<dbReference type="Proteomes" id="UP000184130">
    <property type="component" value="Unassembled WGS sequence"/>
</dbReference>
<dbReference type="RefSeq" id="WP_073211509.1">
    <property type="nucleotide sequence ID" value="NZ_FRBD01000033.1"/>
</dbReference>
<dbReference type="OrthoDB" id="1071325at2"/>
<organism evidence="1 2">
    <name type="scientific">Xylanibacter ruminicola</name>
    <name type="common">Prevotella ruminicola</name>
    <dbReference type="NCBI Taxonomy" id="839"/>
    <lineage>
        <taxon>Bacteria</taxon>
        <taxon>Pseudomonadati</taxon>
        <taxon>Bacteroidota</taxon>
        <taxon>Bacteroidia</taxon>
        <taxon>Bacteroidales</taxon>
        <taxon>Prevotellaceae</taxon>
        <taxon>Xylanibacter</taxon>
    </lineage>
</organism>